<dbReference type="GO" id="GO:0016491">
    <property type="term" value="F:oxidoreductase activity"/>
    <property type="evidence" value="ECO:0007669"/>
    <property type="project" value="UniProtKB-KW"/>
</dbReference>
<dbReference type="RefSeq" id="XP_003027302.1">
    <property type="nucleotide sequence ID" value="XM_003027256.1"/>
</dbReference>
<evidence type="ECO:0000313" key="4">
    <source>
        <dbReference type="Proteomes" id="UP000007431"/>
    </source>
</evidence>
<dbReference type="OMA" id="WYMALAD"/>
<keyword evidence="2" id="KW-0560">Oxidoreductase</keyword>
<reference evidence="3 4" key="1">
    <citation type="journal article" date="2010" name="Nat. Biotechnol.">
        <title>Genome sequence of the model mushroom Schizophyllum commune.</title>
        <authorList>
            <person name="Ohm R.A."/>
            <person name="de Jong J.F."/>
            <person name="Lugones L.G."/>
            <person name="Aerts A."/>
            <person name="Kothe E."/>
            <person name="Stajich J.E."/>
            <person name="de Vries R.P."/>
            <person name="Record E."/>
            <person name="Levasseur A."/>
            <person name="Baker S.E."/>
            <person name="Bartholomew K.A."/>
            <person name="Coutinho P.M."/>
            <person name="Erdmann S."/>
            <person name="Fowler T.J."/>
            <person name="Gathman A.C."/>
            <person name="Lombard V."/>
            <person name="Henrissat B."/>
            <person name="Knabe N."/>
            <person name="Kuees U."/>
            <person name="Lilly W.W."/>
            <person name="Lindquist E."/>
            <person name="Lucas S."/>
            <person name="Magnuson J.K."/>
            <person name="Piumi F."/>
            <person name="Raudaskoski M."/>
            <person name="Salamov A."/>
            <person name="Schmutz J."/>
            <person name="Schwarze F.W.M.R."/>
            <person name="vanKuyk P.A."/>
            <person name="Horton J.S."/>
            <person name="Grigoriev I.V."/>
            <person name="Woesten H.A.B."/>
        </authorList>
    </citation>
    <scope>NUCLEOTIDE SEQUENCE [LARGE SCALE GENOMIC DNA]</scope>
    <source>
        <strain evidence="4">H4-8 / FGSC 9210</strain>
    </source>
</reference>
<organism evidence="4">
    <name type="scientific">Schizophyllum commune (strain H4-8 / FGSC 9210)</name>
    <name type="common">Split gill fungus</name>
    <dbReference type="NCBI Taxonomy" id="578458"/>
    <lineage>
        <taxon>Eukaryota</taxon>
        <taxon>Fungi</taxon>
        <taxon>Dikarya</taxon>
        <taxon>Basidiomycota</taxon>
        <taxon>Agaricomycotina</taxon>
        <taxon>Agaricomycetes</taxon>
        <taxon>Agaricomycetidae</taxon>
        <taxon>Agaricales</taxon>
        <taxon>Schizophyllaceae</taxon>
        <taxon>Schizophyllum</taxon>
    </lineage>
</organism>
<dbReference type="HOGENOM" id="CLU_010194_44_4_1"/>
<dbReference type="InParanoid" id="D8QIG0"/>
<dbReference type="Proteomes" id="UP000007431">
    <property type="component" value="Unassembled WGS sequence"/>
</dbReference>
<dbReference type="OrthoDB" id="542013at2759"/>
<dbReference type="InterPro" id="IPR002347">
    <property type="entry name" value="SDR_fam"/>
</dbReference>
<dbReference type="InterPro" id="IPR036291">
    <property type="entry name" value="NAD(P)-bd_dom_sf"/>
</dbReference>
<dbReference type="PANTHER" id="PTHR24320">
    <property type="entry name" value="RETINOL DEHYDROGENASE"/>
    <property type="match status" value="1"/>
</dbReference>
<gene>
    <name evidence="3" type="ORF">SCHCODRAFT_238081</name>
</gene>
<dbReference type="KEGG" id="scm:SCHCO_02110046"/>
<comment type="similarity">
    <text evidence="1">Belongs to the short-chain dehydrogenases/reductases (SDR) family.</text>
</comment>
<name>D8QIG0_SCHCM</name>
<dbReference type="eggNOG" id="KOG1208">
    <property type="taxonomic scope" value="Eukaryota"/>
</dbReference>
<dbReference type="GeneID" id="9593619"/>
<evidence type="ECO:0008006" key="5">
    <source>
        <dbReference type="Google" id="ProtNLM"/>
    </source>
</evidence>
<protein>
    <recommendedName>
        <fullName evidence="5">Short-chain dehydrogenase/reductase</fullName>
    </recommendedName>
</protein>
<dbReference type="PANTHER" id="PTHR24320:SF152">
    <property type="entry name" value="SHORT-CHAIN DEHYDROGENASE_REDUCTASE FAMILY PROTEIN"/>
    <property type="match status" value="1"/>
</dbReference>
<dbReference type="VEuPathDB" id="FungiDB:SCHCODRAFT_02110046"/>
<dbReference type="SUPFAM" id="SSF51735">
    <property type="entry name" value="NAD(P)-binding Rossmann-fold domains"/>
    <property type="match status" value="1"/>
</dbReference>
<dbReference type="Gene3D" id="3.40.50.720">
    <property type="entry name" value="NAD(P)-binding Rossmann-like Domain"/>
    <property type="match status" value="1"/>
</dbReference>
<dbReference type="EMBL" id="GL377313">
    <property type="protein sequence ID" value="EFI92399.1"/>
    <property type="molecule type" value="Genomic_DNA"/>
</dbReference>
<dbReference type="Pfam" id="PF00106">
    <property type="entry name" value="adh_short"/>
    <property type="match status" value="1"/>
</dbReference>
<keyword evidence="4" id="KW-1185">Reference proteome</keyword>
<evidence type="ECO:0000313" key="3">
    <source>
        <dbReference type="EMBL" id="EFI92399.1"/>
    </source>
</evidence>
<dbReference type="AlphaFoldDB" id="D8QIG0"/>
<proteinExistence type="inferred from homology"/>
<evidence type="ECO:0000256" key="2">
    <source>
        <dbReference type="ARBA" id="ARBA00023002"/>
    </source>
</evidence>
<evidence type="ECO:0000256" key="1">
    <source>
        <dbReference type="ARBA" id="ARBA00006484"/>
    </source>
</evidence>
<dbReference type="PRINTS" id="PR00081">
    <property type="entry name" value="GDHRDH"/>
</dbReference>
<sequence>MGKYPPTTFIADQLSYHAPVLKKDLSGKTVVVIGANVGLGYEASKHFATMGAAKVIMACRSKERGSAAVERAQQESGLKTLELMLVDLADFSSVTKFVAELEARVDRLDYLVLNAGIIPGSTKRETTVDGWEPTIQTNVISTSLLALLLLPLQIRTARERNTIPRTVVVASAVHYWAPPWGRDILNAPGILKALSDKEEIDTSVRYQESKLCNVLFARALNERLRQTHPTIIVNSVDPGLCSTSLSRNMKPEDLPLARRLMFATLSVSAEVGSRELMWAALAGSEHADSMRGAFCSRNMVREPSDFVLSEDGRIAQDMNWREIVAIGEKIEPKIGQIVKEYLLDL</sequence>
<accession>D8QIG0</accession>